<dbReference type="Pfam" id="PF00107">
    <property type="entry name" value="ADH_zinc_N"/>
    <property type="match status" value="1"/>
</dbReference>
<keyword evidence="9" id="KW-1185">Reference proteome</keyword>
<evidence type="ECO:0000256" key="1">
    <source>
        <dbReference type="ARBA" id="ARBA00001947"/>
    </source>
</evidence>
<dbReference type="InterPro" id="IPR011032">
    <property type="entry name" value="GroES-like_sf"/>
</dbReference>
<dbReference type="SUPFAM" id="SSF51735">
    <property type="entry name" value="NAD(P)-binding Rossmann-fold domains"/>
    <property type="match status" value="1"/>
</dbReference>
<dbReference type="PANTHER" id="PTHR43161">
    <property type="entry name" value="SORBITOL DEHYDROGENASE"/>
    <property type="match status" value="1"/>
</dbReference>
<comment type="cofactor">
    <cofactor evidence="1">
        <name>Zn(2+)</name>
        <dbReference type="ChEBI" id="CHEBI:29105"/>
    </cofactor>
</comment>
<evidence type="ECO:0000256" key="2">
    <source>
        <dbReference type="ARBA" id="ARBA00008072"/>
    </source>
</evidence>
<evidence type="ECO:0000256" key="3">
    <source>
        <dbReference type="ARBA" id="ARBA00022723"/>
    </source>
</evidence>
<proteinExistence type="inferred from homology"/>
<comment type="similarity">
    <text evidence="2">Belongs to the zinc-containing alcohol dehydrogenase family.</text>
</comment>
<evidence type="ECO:0000259" key="7">
    <source>
        <dbReference type="Pfam" id="PF08240"/>
    </source>
</evidence>
<evidence type="ECO:0000256" key="5">
    <source>
        <dbReference type="ARBA" id="ARBA00023002"/>
    </source>
</evidence>
<sequence>MRVARLHAARDLRLSVEPDAVAGDGESLIRVGAVGICGSDLHWWTEGSVGETALADPVVPGHEMAGHVVGGPWDGQLVAIDPAIPCGRCPRCLEGDPNLCPEVRFAGHGGTDGPLRELMAWPTSRLHPLPSSMDPVDGAVLEPLGVALHAVDLAHVRLGMTAAVVGLGPIGLLAVQLLRAAGAVRVVGVEPLPHRREAALAAGADDAVPPQDAEALGASLGDGADVVLEIAGNDDAIATAVALARPGARVLLAGIPSTPDSAYPAAVARRKGLSLLLVRRMKDVYPRTIALVQSGLVDLGDVVTHRFGLSEAATGFDRAAERAGLKTVILPQS</sequence>
<name>A0ABT9DC97_9CELL</name>
<dbReference type="Proteomes" id="UP001232536">
    <property type="component" value="Unassembled WGS sequence"/>
</dbReference>
<accession>A0ABT9DC97</accession>
<feature type="domain" description="Alcohol dehydrogenase-like N-terminal" evidence="7">
    <location>
        <begin position="23"/>
        <end position="130"/>
    </location>
</feature>
<organism evidence="8 9">
    <name type="scientific">Actinotalea lenta</name>
    <dbReference type="NCBI Taxonomy" id="3064654"/>
    <lineage>
        <taxon>Bacteria</taxon>
        <taxon>Bacillati</taxon>
        <taxon>Actinomycetota</taxon>
        <taxon>Actinomycetes</taxon>
        <taxon>Micrococcales</taxon>
        <taxon>Cellulomonadaceae</taxon>
        <taxon>Actinotalea</taxon>
    </lineage>
</organism>
<keyword evidence="4" id="KW-0862">Zinc</keyword>
<dbReference type="PANTHER" id="PTHR43161:SF9">
    <property type="entry name" value="SORBITOL DEHYDROGENASE"/>
    <property type="match status" value="1"/>
</dbReference>
<dbReference type="EMBL" id="JAUQYP010000001">
    <property type="protein sequence ID" value="MDO8108126.1"/>
    <property type="molecule type" value="Genomic_DNA"/>
</dbReference>
<evidence type="ECO:0000313" key="8">
    <source>
        <dbReference type="EMBL" id="MDO8108126.1"/>
    </source>
</evidence>
<dbReference type="InterPro" id="IPR013149">
    <property type="entry name" value="ADH-like_C"/>
</dbReference>
<dbReference type="InterPro" id="IPR036291">
    <property type="entry name" value="NAD(P)-bd_dom_sf"/>
</dbReference>
<keyword evidence="5" id="KW-0560">Oxidoreductase</keyword>
<evidence type="ECO:0000256" key="4">
    <source>
        <dbReference type="ARBA" id="ARBA00022833"/>
    </source>
</evidence>
<feature type="domain" description="Alcohol dehydrogenase-like C-terminal" evidence="6">
    <location>
        <begin position="169"/>
        <end position="293"/>
    </location>
</feature>
<dbReference type="Gene3D" id="3.40.50.720">
    <property type="entry name" value="NAD(P)-binding Rossmann-like Domain"/>
    <property type="match status" value="1"/>
</dbReference>
<gene>
    <name evidence="8" type="ORF">Q6348_13065</name>
</gene>
<dbReference type="Pfam" id="PF08240">
    <property type="entry name" value="ADH_N"/>
    <property type="match status" value="1"/>
</dbReference>
<dbReference type="RefSeq" id="WP_304601714.1">
    <property type="nucleotide sequence ID" value="NZ_JAUQYO010000001.1"/>
</dbReference>
<evidence type="ECO:0000313" key="9">
    <source>
        <dbReference type="Proteomes" id="UP001232536"/>
    </source>
</evidence>
<evidence type="ECO:0000259" key="6">
    <source>
        <dbReference type="Pfam" id="PF00107"/>
    </source>
</evidence>
<reference evidence="8 9" key="1">
    <citation type="submission" date="2023-07" db="EMBL/GenBank/DDBJ databases">
        <title>Description of novel actinomycetes strains, isolated from tidal flat sediment.</title>
        <authorList>
            <person name="Lu C."/>
        </authorList>
    </citation>
    <scope>NUCLEOTIDE SEQUENCE [LARGE SCALE GENOMIC DNA]</scope>
    <source>
        <strain evidence="8 9">SYSU T00b441</strain>
    </source>
</reference>
<comment type="caution">
    <text evidence="8">The sequence shown here is derived from an EMBL/GenBank/DDBJ whole genome shotgun (WGS) entry which is preliminary data.</text>
</comment>
<protein>
    <submittedName>
        <fullName evidence="8">Alcohol dehydrogenase catalytic domain-containing protein</fullName>
    </submittedName>
</protein>
<keyword evidence="3" id="KW-0479">Metal-binding</keyword>
<dbReference type="SUPFAM" id="SSF50129">
    <property type="entry name" value="GroES-like"/>
    <property type="match status" value="1"/>
</dbReference>
<dbReference type="Gene3D" id="3.90.180.10">
    <property type="entry name" value="Medium-chain alcohol dehydrogenases, catalytic domain"/>
    <property type="match status" value="1"/>
</dbReference>
<dbReference type="InterPro" id="IPR013154">
    <property type="entry name" value="ADH-like_N"/>
</dbReference>